<name>A0A166DAJ9_9EURY</name>
<keyword evidence="1" id="KW-0472">Membrane</keyword>
<keyword evidence="3" id="KW-1185">Reference proteome</keyword>
<dbReference type="Proteomes" id="UP000077066">
    <property type="component" value="Unassembled WGS sequence"/>
</dbReference>
<evidence type="ECO:0000313" key="3">
    <source>
        <dbReference type="Proteomes" id="UP000077066"/>
    </source>
</evidence>
<keyword evidence="1" id="KW-1133">Transmembrane helix</keyword>
<organism evidence="2 3">
    <name type="scientific">Methanobrevibacter filiformis</name>
    <dbReference type="NCBI Taxonomy" id="55758"/>
    <lineage>
        <taxon>Archaea</taxon>
        <taxon>Methanobacteriati</taxon>
        <taxon>Methanobacteriota</taxon>
        <taxon>Methanomada group</taxon>
        <taxon>Methanobacteria</taxon>
        <taxon>Methanobacteriales</taxon>
        <taxon>Methanobacteriaceae</taxon>
        <taxon>Methanobrevibacter</taxon>
    </lineage>
</organism>
<evidence type="ECO:0000256" key="1">
    <source>
        <dbReference type="SAM" id="Phobius"/>
    </source>
</evidence>
<dbReference type="AlphaFoldDB" id="A0A166DAJ9"/>
<dbReference type="RefSeq" id="WP_066971537.1">
    <property type="nucleotide sequence ID" value="NZ_LWMT01000098.1"/>
</dbReference>
<comment type="caution">
    <text evidence="2">The sequence shown here is derived from an EMBL/GenBank/DDBJ whole genome shotgun (WGS) entry which is preliminary data.</text>
</comment>
<reference evidence="2 3" key="1">
    <citation type="submission" date="2016-04" db="EMBL/GenBank/DDBJ databases">
        <title>Genome sequence of Methanobrevibacter filiformis DSM 11501.</title>
        <authorList>
            <person name="Poehlein A."/>
            <person name="Seedorf H."/>
            <person name="Daniel R."/>
        </authorList>
    </citation>
    <scope>NUCLEOTIDE SEQUENCE [LARGE SCALE GENOMIC DNA]</scope>
    <source>
        <strain evidence="2 3">DSM 11501</strain>
    </source>
</reference>
<accession>A0A166DAJ9</accession>
<sequence>MKKVIGIIVIIVIIIIVGFGIFGNTPNNDVKTNKSQFKGYQVEISGTTWHVIIVSNKTFSDYGSGSKTFNIGPANNVHVTANKKSPSTANTTAPLDVSILKDGKVVNSSSGYNKYATVILSYKE</sequence>
<protein>
    <submittedName>
        <fullName evidence="2">Uncharacterized protein</fullName>
    </submittedName>
</protein>
<feature type="transmembrane region" description="Helical" evidence="1">
    <location>
        <begin position="5"/>
        <end position="23"/>
    </location>
</feature>
<gene>
    <name evidence="2" type="ORF">MBFIL_06830</name>
</gene>
<keyword evidence="1" id="KW-0812">Transmembrane</keyword>
<dbReference type="EMBL" id="LWMT01000098">
    <property type="protein sequence ID" value="KZX15382.1"/>
    <property type="molecule type" value="Genomic_DNA"/>
</dbReference>
<dbReference type="STRING" id="55758.MBFIL_06830"/>
<proteinExistence type="predicted"/>
<evidence type="ECO:0000313" key="2">
    <source>
        <dbReference type="EMBL" id="KZX15382.1"/>
    </source>
</evidence>
<dbReference type="PATRIC" id="fig|55758.3.peg.763"/>